<keyword evidence="2" id="KW-1185">Reference proteome</keyword>
<dbReference type="PROSITE" id="PS51257">
    <property type="entry name" value="PROKAR_LIPOPROTEIN"/>
    <property type="match status" value="1"/>
</dbReference>
<dbReference type="AlphaFoldDB" id="A0A916NDB4"/>
<dbReference type="Pfam" id="PF20205">
    <property type="entry name" value="DUF6567"/>
    <property type="match status" value="1"/>
</dbReference>
<name>A0A916NDB4_9FLAO</name>
<gene>
    <name evidence="1" type="ORF">CRYO30217_02635</name>
</gene>
<dbReference type="EMBL" id="OU015584">
    <property type="protein sequence ID" value="CAG5085051.1"/>
    <property type="molecule type" value="Genomic_DNA"/>
</dbReference>
<accession>A0A916NDB4</accession>
<evidence type="ECO:0000313" key="2">
    <source>
        <dbReference type="Proteomes" id="UP000683507"/>
    </source>
</evidence>
<proteinExistence type="predicted"/>
<sequence>MKKIIIAVAIGGVLSSCQLTTYTGSFDQAGHTQVVLSEANFNTLGSFVGIASGKKYQLTVQGQEGLISLARRDLYSKVKERGIVMDGSKMLVNISIDVAQNKNRVTVTVTGELIEFIK</sequence>
<evidence type="ECO:0000313" key="1">
    <source>
        <dbReference type="EMBL" id="CAG5085051.1"/>
    </source>
</evidence>
<dbReference type="Proteomes" id="UP000683507">
    <property type="component" value="Chromosome"/>
</dbReference>
<dbReference type="KEGG" id="ptan:CRYO30217_02635"/>
<dbReference type="RefSeq" id="WP_258542851.1">
    <property type="nucleotide sequence ID" value="NZ_OU015584.1"/>
</dbReference>
<dbReference type="InterPro" id="IPR046697">
    <property type="entry name" value="DUF6567"/>
</dbReference>
<organism evidence="1 2">
    <name type="scientific">Parvicella tangerina</name>
    <dbReference type="NCBI Taxonomy" id="2829795"/>
    <lineage>
        <taxon>Bacteria</taxon>
        <taxon>Pseudomonadati</taxon>
        <taxon>Bacteroidota</taxon>
        <taxon>Flavobacteriia</taxon>
        <taxon>Flavobacteriales</taxon>
        <taxon>Parvicellaceae</taxon>
        <taxon>Parvicella</taxon>
    </lineage>
</organism>
<protein>
    <submittedName>
        <fullName evidence="1">Uncharacterized protein</fullName>
    </submittedName>
</protein>
<reference evidence="1" key="1">
    <citation type="submission" date="2021-04" db="EMBL/GenBank/DDBJ databases">
        <authorList>
            <person name="Rodrigo-Torres L."/>
            <person name="Arahal R. D."/>
            <person name="Lucena T."/>
        </authorList>
    </citation>
    <scope>NUCLEOTIDE SEQUENCE</scope>
    <source>
        <strain evidence="1">AS29M-1</strain>
    </source>
</reference>